<comment type="caution">
    <text evidence="2">The sequence shown here is derived from an EMBL/GenBank/DDBJ whole genome shotgun (WGS) entry which is preliminary data.</text>
</comment>
<feature type="domain" description="Retrovirus-related Pol polyprotein from transposon TNT 1-94-like beta-barrel" evidence="1">
    <location>
        <begin position="153"/>
        <end position="224"/>
    </location>
</feature>
<dbReference type="AlphaFoldDB" id="A0A9Q3EFK4"/>
<dbReference type="EMBL" id="AVOT02028837">
    <property type="protein sequence ID" value="MBW0521476.1"/>
    <property type="molecule type" value="Genomic_DNA"/>
</dbReference>
<name>A0A9Q3EFK4_9BASI</name>
<dbReference type="OrthoDB" id="8029976at2759"/>
<accession>A0A9Q3EFK4</accession>
<keyword evidence="3" id="KW-1185">Reference proteome</keyword>
<gene>
    <name evidence="2" type="ORF">O181_061191</name>
</gene>
<sequence>MELDAVSIVVPNRLLSYSLLGKLGGNPHLSQFVGTLTFKKDIIENPMIIFSRLQDFARHINHSNSSNTKKEHESSALIISFEEPQKIIFYCSNGKHKKRCTTHKKEDCWAENPHLRPSLQEKKRKNNPRSHLFIAQALTTIGGSMSPMRNQVIVDCGATHHIFNSPKLLPSSIKEIRSKVATGDSQSNLLALGIGNAELKCNAQVLKLENCLFVPKLKCNLISML</sequence>
<dbReference type="Proteomes" id="UP000765509">
    <property type="component" value="Unassembled WGS sequence"/>
</dbReference>
<protein>
    <recommendedName>
        <fullName evidence="1">Retrovirus-related Pol polyprotein from transposon TNT 1-94-like beta-barrel domain-containing protein</fullName>
    </recommendedName>
</protein>
<reference evidence="2" key="1">
    <citation type="submission" date="2021-03" db="EMBL/GenBank/DDBJ databases">
        <title>Draft genome sequence of rust myrtle Austropuccinia psidii MF-1, a brazilian biotype.</title>
        <authorList>
            <person name="Quecine M.C."/>
            <person name="Pachon D.M.R."/>
            <person name="Bonatelli M.L."/>
            <person name="Correr F.H."/>
            <person name="Franceschini L.M."/>
            <person name="Leite T.F."/>
            <person name="Margarido G.R.A."/>
            <person name="Almeida C.A."/>
            <person name="Ferrarezi J.A."/>
            <person name="Labate C.A."/>
        </authorList>
    </citation>
    <scope>NUCLEOTIDE SEQUENCE</scope>
    <source>
        <strain evidence="2">MF-1</strain>
    </source>
</reference>
<dbReference type="InterPro" id="IPR054722">
    <property type="entry name" value="PolX-like_BBD"/>
</dbReference>
<dbReference type="Pfam" id="PF22936">
    <property type="entry name" value="Pol_BBD"/>
    <property type="match status" value="1"/>
</dbReference>
<proteinExistence type="predicted"/>
<organism evidence="2 3">
    <name type="scientific">Austropuccinia psidii MF-1</name>
    <dbReference type="NCBI Taxonomy" id="1389203"/>
    <lineage>
        <taxon>Eukaryota</taxon>
        <taxon>Fungi</taxon>
        <taxon>Dikarya</taxon>
        <taxon>Basidiomycota</taxon>
        <taxon>Pucciniomycotina</taxon>
        <taxon>Pucciniomycetes</taxon>
        <taxon>Pucciniales</taxon>
        <taxon>Sphaerophragmiaceae</taxon>
        <taxon>Austropuccinia</taxon>
    </lineage>
</organism>
<evidence type="ECO:0000259" key="1">
    <source>
        <dbReference type="Pfam" id="PF22936"/>
    </source>
</evidence>
<evidence type="ECO:0000313" key="2">
    <source>
        <dbReference type="EMBL" id="MBW0521476.1"/>
    </source>
</evidence>
<evidence type="ECO:0000313" key="3">
    <source>
        <dbReference type="Proteomes" id="UP000765509"/>
    </source>
</evidence>